<keyword evidence="8" id="KW-1185">Reference proteome</keyword>
<dbReference type="CDD" id="cd08838">
    <property type="entry name" value="ArfGap_AGFG"/>
    <property type="match status" value="1"/>
</dbReference>
<dbReference type="EMBL" id="OX465084">
    <property type="protein sequence ID" value="CAI9297578.1"/>
    <property type="molecule type" value="Genomic_DNA"/>
</dbReference>
<dbReference type="InterPro" id="IPR044820">
    <property type="entry name" value="AGD14-like"/>
</dbReference>
<protein>
    <recommendedName>
        <fullName evidence="6">Arf-GAP domain-containing protein</fullName>
    </recommendedName>
</protein>
<dbReference type="PROSITE" id="PS50115">
    <property type="entry name" value="ARFGAP"/>
    <property type="match status" value="1"/>
</dbReference>
<dbReference type="SMART" id="SM00105">
    <property type="entry name" value="ArfGap"/>
    <property type="match status" value="1"/>
</dbReference>
<dbReference type="AlphaFoldDB" id="A0AA35ZRJ8"/>
<keyword evidence="1" id="KW-0479">Metal-binding</keyword>
<dbReference type="InterPro" id="IPR037278">
    <property type="entry name" value="ARFGAP/RecO"/>
</dbReference>
<dbReference type="Pfam" id="PF01412">
    <property type="entry name" value="ArfGap"/>
    <property type="match status" value="1"/>
</dbReference>
<feature type="compositionally biased region" description="Polar residues" evidence="5">
    <location>
        <begin position="376"/>
        <end position="395"/>
    </location>
</feature>
<evidence type="ECO:0000256" key="3">
    <source>
        <dbReference type="ARBA" id="ARBA00022833"/>
    </source>
</evidence>
<evidence type="ECO:0000313" key="7">
    <source>
        <dbReference type="EMBL" id="CAI9297578.1"/>
    </source>
</evidence>
<evidence type="ECO:0000313" key="8">
    <source>
        <dbReference type="Proteomes" id="UP001177003"/>
    </source>
</evidence>
<dbReference type="PANTHER" id="PTHR46085:SF4">
    <property type="entry name" value="ADP-RIBOSYLATION FACTOR GTPASE-ACTIVATING PROTEIN AGD14-RELATED"/>
    <property type="match status" value="1"/>
</dbReference>
<feature type="compositionally biased region" description="Polar residues" evidence="5">
    <location>
        <begin position="255"/>
        <end position="270"/>
    </location>
</feature>
<dbReference type="InterPro" id="IPR038508">
    <property type="entry name" value="ArfGAP_dom_sf"/>
</dbReference>
<feature type="region of interest" description="Disordered" evidence="5">
    <location>
        <begin position="125"/>
        <end position="158"/>
    </location>
</feature>
<dbReference type="Proteomes" id="UP001177003">
    <property type="component" value="Chromosome 8"/>
</dbReference>
<proteinExistence type="predicted"/>
<evidence type="ECO:0000256" key="2">
    <source>
        <dbReference type="ARBA" id="ARBA00022771"/>
    </source>
</evidence>
<keyword evidence="2 4" id="KW-0863">Zinc-finger</keyword>
<feature type="region of interest" description="Disordered" evidence="5">
    <location>
        <begin position="214"/>
        <end position="321"/>
    </location>
</feature>
<dbReference type="SUPFAM" id="SSF57863">
    <property type="entry name" value="ArfGap/RecO-like zinc finger"/>
    <property type="match status" value="1"/>
</dbReference>
<feature type="compositionally biased region" description="Low complexity" evidence="5">
    <location>
        <begin position="366"/>
        <end position="375"/>
    </location>
</feature>
<dbReference type="GO" id="GO:0008270">
    <property type="term" value="F:zinc ion binding"/>
    <property type="evidence" value="ECO:0007669"/>
    <property type="project" value="UniProtKB-KW"/>
</dbReference>
<feature type="compositionally biased region" description="Low complexity" evidence="5">
    <location>
        <begin position="306"/>
        <end position="319"/>
    </location>
</feature>
<dbReference type="GO" id="GO:0005096">
    <property type="term" value="F:GTPase activator activity"/>
    <property type="evidence" value="ECO:0007669"/>
    <property type="project" value="InterPro"/>
</dbReference>
<keyword evidence="3" id="KW-0862">Zinc</keyword>
<evidence type="ECO:0000256" key="1">
    <source>
        <dbReference type="ARBA" id="ARBA00022723"/>
    </source>
</evidence>
<accession>A0AA35ZRJ8</accession>
<organism evidence="7 8">
    <name type="scientific">Lactuca saligna</name>
    <name type="common">Willowleaf lettuce</name>
    <dbReference type="NCBI Taxonomy" id="75948"/>
    <lineage>
        <taxon>Eukaryota</taxon>
        <taxon>Viridiplantae</taxon>
        <taxon>Streptophyta</taxon>
        <taxon>Embryophyta</taxon>
        <taxon>Tracheophyta</taxon>
        <taxon>Spermatophyta</taxon>
        <taxon>Magnoliopsida</taxon>
        <taxon>eudicotyledons</taxon>
        <taxon>Gunneridae</taxon>
        <taxon>Pentapetalae</taxon>
        <taxon>asterids</taxon>
        <taxon>campanulids</taxon>
        <taxon>Asterales</taxon>
        <taxon>Asteraceae</taxon>
        <taxon>Cichorioideae</taxon>
        <taxon>Cichorieae</taxon>
        <taxon>Lactucinae</taxon>
        <taxon>Lactuca</taxon>
    </lineage>
</organism>
<dbReference type="FunFam" id="1.10.220.150:FF:000005">
    <property type="entry name" value="Arf-GAP domain and FG repeat-containing protein 1"/>
    <property type="match status" value="1"/>
</dbReference>
<sequence>MSSKKEEERNEKIIRGLMKLPPNRRCINCNSLGPQYVCTNFWTFICMTCSGIHREFTHRVKSVSMSKFTSQEVEALQEGGNQRARETFLKDWDPREQRLPDNSNVEKVREFIKSVYVDKKFFASKASGKPPRDTLSLRNHEDETRRASSYHSYSQSPPYDYQYEERRYGKQAPALTKKPGSDRGMLRFLSTSRLSDHGQEDSFANEVANAPRVSDYSVSSGADPFRSGTQSPPPFQKELGFSSLSREMSRDNLTEDVQQQSSVNTFSSPNAKGESDQKPGPSGTTSTASAEFGKFDGLDLFSAPYAPQSQSTTTSAPSAESEKFGGLDLFSAPYPYAPQSTTPVIAPSVIDLFDFSATSSSTLSINNNNNNNNNNTSQPSHNPVPPTSSVNQQFQPFDPSSLDLFTVMPQQQTTTLKPKDIQNEGWATFDMPWHAQPAKNSTTVVPETSTSEGSFGKFDQPPSNSMDNNSQWSFHQDFGVGDIGIPVGVGVQNNQQSSWSSFQESNTPFQDPLAVDPYLAWGISENMKMKQADVDARPASFLNTTPHVVGSLDSSNELPVLDAAQSHGIDTKSRNPFDFPSDDDLEASNMFLDMGSLQSSLPNHNWFPESAAPGLQIPNIQAQGPVASIGGNPFG</sequence>
<dbReference type="PRINTS" id="PR00405">
    <property type="entry name" value="REVINTRACTNG"/>
</dbReference>
<feature type="region of interest" description="Disordered" evidence="5">
    <location>
        <begin position="364"/>
        <end position="396"/>
    </location>
</feature>
<evidence type="ECO:0000256" key="5">
    <source>
        <dbReference type="SAM" id="MobiDB-lite"/>
    </source>
</evidence>
<dbReference type="InterPro" id="IPR001164">
    <property type="entry name" value="ArfGAP_dom"/>
</dbReference>
<name>A0AA35ZRJ8_LACSI</name>
<feature type="region of interest" description="Disordered" evidence="5">
    <location>
        <begin position="443"/>
        <end position="465"/>
    </location>
</feature>
<dbReference type="Gene3D" id="1.10.220.150">
    <property type="entry name" value="Arf GTPase activating protein"/>
    <property type="match status" value="1"/>
</dbReference>
<feature type="compositionally biased region" description="Low complexity" evidence="5">
    <location>
        <begin position="443"/>
        <end position="454"/>
    </location>
</feature>
<feature type="domain" description="Arf-GAP" evidence="6">
    <location>
        <begin position="11"/>
        <end position="130"/>
    </location>
</feature>
<evidence type="ECO:0000259" key="6">
    <source>
        <dbReference type="PROSITE" id="PS50115"/>
    </source>
</evidence>
<feature type="compositionally biased region" description="Low complexity" evidence="5">
    <location>
        <begin position="149"/>
        <end position="158"/>
    </location>
</feature>
<dbReference type="PANTHER" id="PTHR46085">
    <property type="entry name" value="ARFGAP/RECO-RELATED"/>
    <property type="match status" value="1"/>
</dbReference>
<gene>
    <name evidence="7" type="ORF">LSALG_LOCUS36382</name>
</gene>
<evidence type="ECO:0000256" key="4">
    <source>
        <dbReference type="PROSITE-ProRule" id="PRU00288"/>
    </source>
</evidence>
<reference evidence="7" key="1">
    <citation type="submission" date="2023-04" db="EMBL/GenBank/DDBJ databases">
        <authorList>
            <person name="Vijverberg K."/>
            <person name="Xiong W."/>
            <person name="Schranz E."/>
        </authorList>
    </citation>
    <scope>NUCLEOTIDE SEQUENCE</scope>
</reference>